<keyword evidence="3 4" id="KW-0460">Magnesium</keyword>
<feature type="binding site" evidence="4">
    <location>
        <position position="197"/>
    </location>
    <ligand>
        <name>Mg(2+)</name>
        <dbReference type="ChEBI" id="CHEBI:18420"/>
        <label>1</label>
        <note>catalytic</note>
    </ligand>
</feature>
<reference evidence="5 6" key="1">
    <citation type="journal article" date="2018" name="Sci. Rep.">
        <title>A novel species of the marine cyanobacterium Acaryochloris with a unique pigment content and lifestyle.</title>
        <authorList>
            <person name="Partensky F."/>
            <person name="Six C."/>
            <person name="Ratin M."/>
            <person name="Garczarek L."/>
            <person name="Vaulot D."/>
            <person name="Probert I."/>
            <person name="Calteau A."/>
            <person name="Gourvil P."/>
            <person name="Marie D."/>
            <person name="Grebert T."/>
            <person name="Bouchier C."/>
            <person name="Le Panse S."/>
            <person name="Gachenot M."/>
            <person name="Rodriguez F."/>
            <person name="Garrido J.L."/>
        </authorList>
    </citation>
    <scope>NUCLEOTIDE SEQUENCE [LARGE SCALE GENOMIC DNA]</scope>
    <source>
        <strain evidence="5 6">RCC1774</strain>
    </source>
</reference>
<name>A0A2W1J6V6_9CYAN</name>
<evidence type="ECO:0000313" key="5">
    <source>
        <dbReference type="EMBL" id="PZD70303.1"/>
    </source>
</evidence>
<feature type="binding site" evidence="4">
    <location>
        <position position="84"/>
    </location>
    <ligand>
        <name>Mg(2+)</name>
        <dbReference type="ChEBI" id="CHEBI:18420"/>
        <label>1</label>
        <note>catalytic</note>
    </ligand>
</feature>
<dbReference type="RefSeq" id="WP_110989140.1">
    <property type="nucleotide sequence ID" value="NZ_CAWNWM010000044.1"/>
</dbReference>
<sequence length="267" mass="29882">MIEALSQAVAEVAQYQKHAFTDPNVTFQSKTHSYDLVSEVDRQSQRRILAAIEQHFPAAGIVAEEDEQDKPSQDGTWFVVDPLDGTANFKAGIPLWAISIGFVREGVVESGMIALPFTGEIFFSQEVTPLIKPLNTLTEAQFYGIDSTFENLQLQGLILKRRQLGAAVPTLLWCCDSRNRQRPRLDFAFMGKGAFWDVCGAIAFLKQMGGALIDETGQDFTECSDVFAILGDLKKLRTYNFCYIASASKKIAHEAYQRYLRPRKIVL</sequence>
<feature type="binding site" evidence="4">
    <location>
        <position position="64"/>
    </location>
    <ligand>
        <name>Mg(2+)</name>
        <dbReference type="ChEBI" id="CHEBI:18420"/>
        <label>1</label>
        <note>catalytic</note>
    </ligand>
</feature>
<dbReference type="AlphaFoldDB" id="A0A2W1J6V6"/>
<evidence type="ECO:0000256" key="2">
    <source>
        <dbReference type="ARBA" id="ARBA00022801"/>
    </source>
</evidence>
<dbReference type="InterPro" id="IPR000760">
    <property type="entry name" value="Inositol_monophosphatase-like"/>
</dbReference>
<dbReference type="GO" id="GO:0007165">
    <property type="term" value="P:signal transduction"/>
    <property type="evidence" value="ECO:0007669"/>
    <property type="project" value="TreeGrafter"/>
</dbReference>
<dbReference type="EMBL" id="PQWO01000044">
    <property type="protein sequence ID" value="PZD70303.1"/>
    <property type="molecule type" value="Genomic_DNA"/>
</dbReference>
<organism evidence="5 6">
    <name type="scientific">Acaryochloris thomasi RCC1774</name>
    <dbReference type="NCBI Taxonomy" id="1764569"/>
    <lineage>
        <taxon>Bacteria</taxon>
        <taxon>Bacillati</taxon>
        <taxon>Cyanobacteriota</taxon>
        <taxon>Cyanophyceae</taxon>
        <taxon>Acaryochloridales</taxon>
        <taxon>Acaryochloridaceae</taxon>
        <taxon>Acaryochloris</taxon>
        <taxon>Acaryochloris thomasi</taxon>
    </lineage>
</organism>
<dbReference type="GO" id="GO:0046872">
    <property type="term" value="F:metal ion binding"/>
    <property type="evidence" value="ECO:0007669"/>
    <property type="project" value="UniProtKB-KW"/>
</dbReference>
<protein>
    <submittedName>
        <fullName evidence="5">Fructose-1, 6-bisphosphatase/inositol-1-monophosphatase</fullName>
        <ecNumber evidence="5">3.1.3.11</ecNumber>
    </submittedName>
</protein>
<dbReference type="EC" id="3.1.3.11" evidence="5"/>
<dbReference type="Gene3D" id="3.30.540.10">
    <property type="entry name" value="Fructose-1,6-Bisphosphatase, subunit A, domain 1"/>
    <property type="match status" value="1"/>
</dbReference>
<feature type="binding site" evidence="4">
    <location>
        <position position="83"/>
    </location>
    <ligand>
        <name>Mg(2+)</name>
        <dbReference type="ChEBI" id="CHEBI:18420"/>
        <label>1</label>
        <note>catalytic</note>
    </ligand>
</feature>
<dbReference type="GO" id="GO:0042132">
    <property type="term" value="F:fructose 1,6-bisphosphate 1-phosphatase activity"/>
    <property type="evidence" value="ECO:0007669"/>
    <property type="project" value="UniProtKB-EC"/>
</dbReference>
<evidence type="ECO:0000313" key="6">
    <source>
        <dbReference type="Proteomes" id="UP000248857"/>
    </source>
</evidence>
<evidence type="ECO:0000256" key="3">
    <source>
        <dbReference type="ARBA" id="ARBA00022842"/>
    </source>
</evidence>
<keyword evidence="2 5" id="KW-0378">Hydrolase</keyword>
<feature type="binding site" evidence="4">
    <location>
        <position position="81"/>
    </location>
    <ligand>
        <name>Mg(2+)</name>
        <dbReference type="ChEBI" id="CHEBI:18420"/>
        <label>1</label>
        <note>catalytic</note>
    </ligand>
</feature>
<dbReference type="GO" id="GO:0006020">
    <property type="term" value="P:inositol metabolic process"/>
    <property type="evidence" value="ECO:0007669"/>
    <property type="project" value="TreeGrafter"/>
</dbReference>
<dbReference type="PANTHER" id="PTHR20854">
    <property type="entry name" value="INOSITOL MONOPHOSPHATASE"/>
    <property type="match status" value="1"/>
</dbReference>
<keyword evidence="1 4" id="KW-0479">Metal-binding</keyword>
<dbReference type="SUPFAM" id="SSF56655">
    <property type="entry name" value="Carbohydrate phosphatase"/>
    <property type="match status" value="1"/>
</dbReference>
<dbReference type="OrthoDB" id="9772456at2"/>
<dbReference type="PROSITE" id="PS00629">
    <property type="entry name" value="IMP_1"/>
    <property type="match status" value="1"/>
</dbReference>
<dbReference type="InterPro" id="IPR020583">
    <property type="entry name" value="Inositol_monoP_metal-BS"/>
</dbReference>
<evidence type="ECO:0000256" key="1">
    <source>
        <dbReference type="ARBA" id="ARBA00022723"/>
    </source>
</evidence>
<comment type="cofactor">
    <cofactor evidence="4">
        <name>Mg(2+)</name>
        <dbReference type="ChEBI" id="CHEBI:18420"/>
    </cofactor>
</comment>
<gene>
    <name evidence="5" type="primary">suhB_12</name>
    <name evidence="5" type="ORF">C1752_14306</name>
</gene>
<dbReference type="CDD" id="cd01637">
    <property type="entry name" value="IMPase_like"/>
    <property type="match status" value="1"/>
</dbReference>
<keyword evidence="6" id="KW-1185">Reference proteome</keyword>
<evidence type="ECO:0000256" key="4">
    <source>
        <dbReference type="PIRSR" id="PIRSR600760-2"/>
    </source>
</evidence>
<dbReference type="Proteomes" id="UP000248857">
    <property type="component" value="Unassembled WGS sequence"/>
</dbReference>
<proteinExistence type="predicted"/>
<dbReference type="PANTHER" id="PTHR20854:SF4">
    <property type="entry name" value="INOSITOL-1-MONOPHOSPHATASE-RELATED"/>
    <property type="match status" value="1"/>
</dbReference>
<dbReference type="PRINTS" id="PR00377">
    <property type="entry name" value="IMPHPHTASES"/>
</dbReference>
<comment type="caution">
    <text evidence="5">The sequence shown here is derived from an EMBL/GenBank/DDBJ whole genome shotgun (WGS) entry which is preliminary data.</text>
</comment>
<dbReference type="GO" id="GO:0008934">
    <property type="term" value="F:inositol monophosphate 1-phosphatase activity"/>
    <property type="evidence" value="ECO:0007669"/>
    <property type="project" value="TreeGrafter"/>
</dbReference>
<dbReference type="Pfam" id="PF00459">
    <property type="entry name" value="Inositol_P"/>
    <property type="match status" value="1"/>
</dbReference>
<accession>A0A2W1J6V6</accession>